<protein>
    <submittedName>
        <fullName evidence="2">Uncharacterized protein</fullName>
    </submittedName>
</protein>
<accession>A0A803PL43</accession>
<evidence type="ECO:0000313" key="3">
    <source>
        <dbReference type="Proteomes" id="UP000596661"/>
    </source>
</evidence>
<feature type="compositionally biased region" description="Low complexity" evidence="1">
    <location>
        <begin position="33"/>
        <end position="49"/>
    </location>
</feature>
<dbReference type="EMBL" id="UZAU01000534">
    <property type="status" value="NOT_ANNOTATED_CDS"/>
    <property type="molecule type" value="Genomic_DNA"/>
</dbReference>
<dbReference type="EnsemblPlants" id="evm.model.05.1382">
    <property type="protein sequence ID" value="cds.evm.model.05.1382"/>
    <property type="gene ID" value="evm.TU.05.1382"/>
</dbReference>
<evidence type="ECO:0000256" key="1">
    <source>
        <dbReference type="SAM" id="MobiDB-lite"/>
    </source>
</evidence>
<feature type="region of interest" description="Disordered" evidence="1">
    <location>
        <begin position="33"/>
        <end position="66"/>
    </location>
</feature>
<sequence length="119" mass="13172">MLDRAAHIDLSWDLTPLNSYDIFEITRSKELSEYYGPSSPSSSDTRSPYGYESKRPKTKANMRKSSNQLIIDADKSLEVGNEVCTAGIEVSTAGIVEKRPTGSAHQVKFSSSRPEMVLL</sequence>
<proteinExistence type="predicted"/>
<dbReference type="Gramene" id="evm.model.05.1382">
    <property type="protein sequence ID" value="cds.evm.model.05.1382"/>
    <property type="gene ID" value="evm.TU.05.1382"/>
</dbReference>
<dbReference type="Proteomes" id="UP000596661">
    <property type="component" value="Chromosome 5"/>
</dbReference>
<feature type="region of interest" description="Disordered" evidence="1">
    <location>
        <begin position="100"/>
        <end position="119"/>
    </location>
</feature>
<reference evidence="2" key="1">
    <citation type="submission" date="2018-11" db="EMBL/GenBank/DDBJ databases">
        <authorList>
            <person name="Grassa J C."/>
        </authorList>
    </citation>
    <scope>NUCLEOTIDE SEQUENCE [LARGE SCALE GENOMIC DNA]</scope>
</reference>
<dbReference type="AlphaFoldDB" id="A0A803PL43"/>
<organism evidence="2 3">
    <name type="scientific">Cannabis sativa</name>
    <name type="common">Hemp</name>
    <name type="synonym">Marijuana</name>
    <dbReference type="NCBI Taxonomy" id="3483"/>
    <lineage>
        <taxon>Eukaryota</taxon>
        <taxon>Viridiplantae</taxon>
        <taxon>Streptophyta</taxon>
        <taxon>Embryophyta</taxon>
        <taxon>Tracheophyta</taxon>
        <taxon>Spermatophyta</taxon>
        <taxon>Magnoliopsida</taxon>
        <taxon>eudicotyledons</taxon>
        <taxon>Gunneridae</taxon>
        <taxon>Pentapetalae</taxon>
        <taxon>rosids</taxon>
        <taxon>fabids</taxon>
        <taxon>Rosales</taxon>
        <taxon>Cannabaceae</taxon>
        <taxon>Cannabis</taxon>
    </lineage>
</organism>
<name>A0A803PL43_CANSA</name>
<keyword evidence="3" id="KW-1185">Reference proteome</keyword>
<evidence type="ECO:0000313" key="2">
    <source>
        <dbReference type="EnsemblPlants" id="cds.evm.model.05.1382"/>
    </source>
</evidence>
<reference evidence="2" key="2">
    <citation type="submission" date="2021-03" db="UniProtKB">
        <authorList>
            <consortium name="EnsemblPlants"/>
        </authorList>
    </citation>
    <scope>IDENTIFICATION</scope>
</reference>